<accession>A0A484MWM3</accession>
<evidence type="ECO:0000313" key="2">
    <source>
        <dbReference type="Proteomes" id="UP000595140"/>
    </source>
</evidence>
<proteinExistence type="predicted"/>
<dbReference type="AlphaFoldDB" id="A0A484MWM3"/>
<protein>
    <recommendedName>
        <fullName evidence="3">UBN2 domain-containing protein</fullName>
    </recommendedName>
</protein>
<reference evidence="1 2" key="1">
    <citation type="submission" date="2018-04" db="EMBL/GenBank/DDBJ databases">
        <authorList>
            <person name="Vogel A."/>
        </authorList>
    </citation>
    <scope>NUCLEOTIDE SEQUENCE [LARGE SCALE GENOMIC DNA]</scope>
</reference>
<keyword evidence="2" id="KW-1185">Reference proteome</keyword>
<name>A0A484MWM3_9ASTE</name>
<organism evidence="1 2">
    <name type="scientific">Cuscuta campestris</name>
    <dbReference type="NCBI Taxonomy" id="132261"/>
    <lineage>
        <taxon>Eukaryota</taxon>
        <taxon>Viridiplantae</taxon>
        <taxon>Streptophyta</taxon>
        <taxon>Embryophyta</taxon>
        <taxon>Tracheophyta</taxon>
        <taxon>Spermatophyta</taxon>
        <taxon>Magnoliopsida</taxon>
        <taxon>eudicotyledons</taxon>
        <taxon>Gunneridae</taxon>
        <taxon>Pentapetalae</taxon>
        <taxon>asterids</taxon>
        <taxon>lamiids</taxon>
        <taxon>Solanales</taxon>
        <taxon>Convolvulaceae</taxon>
        <taxon>Cuscuteae</taxon>
        <taxon>Cuscuta</taxon>
        <taxon>Cuscuta subgen. Grammica</taxon>
        <taxon>Cuscuta sect. Cleistogrammica</taxon>
    </lineage>
</organism>
<evidence type="ECO:0008006" key="3">
    <source>
        <dbReference type="Google" id="ProtNLM"/>
    </source>
</evidence>
<dbReference type="OrthoDB" id="676285at2759"/>
<gene>
    <name evidence="1" type="ORF">CCAM_LOCUS34154</name>
</gene>
<sequence>MPNNDGEFYPSLLKPWCNINTRQNDLAQRWETYPIDGNPAMKTYTDRDLVRKILRSLTSEWRSKADAIYESIGTSNVTIDGLRGNLKTYESTILNPSLNDQRKGIALKAIKESTMDDSSDDDEVKLVMKKFCKLLRKKEKVEDGPVCYGCGEARHI</sequence>
<dbReference type="Proteomes" id="UP000595140">
    <property type="component" value="Unassembled WGS sequence"/>
</dbReference>
<dbReference type="EMBL" id="OOIL02004499">
    <property type="protein sequence ID" value="VFQ92378.1"/>
    <property type="molecule type" value="Genomic_DNA"/>
</dbReference>
<evidence type="ECO:0000313" key="1">
    <source>
        <dbReference type="EMBL" id="VFQ92378.1"/>
    </source>
</evidence>